<evidence type="ECO:0000313" key="1">
    <source>
        <dbReference type="EMBL" id="MFC4820139.1"/>
    </source>
</evidence>
<comment type="caution">
    <text evidence="1">The sequence shown here is derived from an EMBL/GenBank/DDBJ whole genome shotgun (WGS) entry which is preliminary data.</text>
</comment>
<evidence type="ECO:0000313" key="2">
    <source>
        <dbReference type="Proteomes" id="UP001595886"/>
    </source>
</evidence>
<organism evidence="1 2">
    <name type="scientific">Dokdonella ginsengisoli</name>
    <dbReference type="NCBI Taxonomy" id="363846"/>
    <lineage>
        <taxon>Bacteria</taxon>
        <taxon>Pseudomonadati</taxon>
        <taxon>Pseudomonadota</taxon>
        <taxon>Gammaproteobacteria</taxon>
        <taxon>Lysobacterales</taxon>
        <taxon>Rhodanobacteraceae</taxon>
        <taxon>Dokdonella</taxon>
    </lineage>
</organism>
<dbReference type="EMBL" id="JBHSHD010000006">
    <property type="protein sequence ID" value="MFC4820139.1"/>
    <property type="molecule type" value="Genomic_DNA"/>
</dbReference>
<dbReference type="RefSeq" id="WP_380019968.1">
    <property type="nucleotide sequence ID" value="NZ_JBHSHD010000006.1"/>
</dbReference>
<dbReference type="Proteomes" id="UP001595886">
    <property type="component" value="Unassembled WGS sequence"/>
</dbReference>
<sequence length="57" mass="6655">MNDKTCAACGRPPAARELRLRIRATRPRNAMRDRRPWRDFRIDTAPRGLAPLFRIHG</sequence>
<keyword evidence="2" id="KW-1185">Reference proteome</keyword>
<reference evidence="2" key="1">
    <citation type="journal article" date="2019" name="Int. J. Syst. Evol. Microbiol.">
        <title>The Global Catalogue of Microorganisms (GCM) 10K type strain sequencing project: providing services to taxonomists for standard genome sequencing and annotation.</title>
        <authorList>
            <consortium name="The Broad Institute Genomics Platform"/>
            <consortium name="The Broad Institute Genome Sequencing Center for Infectious Disease"/>
            <person name="Wu L."/>
            <person name="Ma J."/>
        </authorList>
    </citation>
    <scope>NUCLEOTIDE SEQUENCE [LARGE SCALE GENOMIC DNA]</scope>
    <source>
        <strain evidence="2">CCUG 30340</strain>
    </source>
</reference>
<accession>A0ABV9QU76</accession>
<name>A0ABV9QU76_9GAMM</name>
<evidence type="ECO:0008006" key="3">
    <source>
        <dbReference type="Google" id="ProtNLM"/>
    </source>
</evidence>
<proteinExistence type="predicted"/>
<protein>
    <recommendedName>
        <fullName evidence="3">Alpha/beta hydrolase</fullName>
    </recommendedName>
</protein>
<gene>
    <name evidence="1" type="ORF">ACFO6Q_07380</name>
</gene>